<gene>
    <name evidence="3" type="ORF">DB32_004048</name>
</gene>
<evidence type="ECO:0000313" key="4">
    <source>
        <dbReference type="Proteomes" id="UP000034883"/>
    </source>
</evidence>
<dbReference type="Proteomes" id="UP000034883">
    <property type="component" value="Chromosome"/>
</dbReference>
<feature type="region of interest" description="Disordered" evidence="1">
    <location>
        <begin position="44"/>
        <end position="92"/>
    </location>
</feature>
<organism evidence="3 4">
    <name type="scientific">Sandaracinus amylolyticus</name>
    <dbReference type="NCBI Taxonomy" id="927083"/>
    <lineage>
        <taxon>Bacteria</taxon>
        <taxon>Pseudomonadati</taxon>
        <taxon>Myxococcota</taxon>
        <taxon>Polyangia</taxon>
        <taxon>Polyangiales</taxon>
        <taxon>Sandaracinaceae</taxon>
        <taxon>Sandaracinus</taxon>
    </lineage>
</organism>
<protein>
    <recommendedName>
        <fullName evidence="5">AgmX/PglI C-terminal domain-containing protein</fullName>
    </recommendedName>
</protein>
<proteinExistence type="predicted"/>
<sequence>MSRFLAGFAAATVVWGSAAAALHLALGWGPPSEPEEVVEIADATEVAAAPEETTKRRGGRRSGRRGSRGAEGSSAESVPRGDAVTGDDLREGEMRVIDGEGTGGEEQLSGAEIDAAFDGAMGRIRRCFVLAAGDDPVTGRLTFGLRIAGTGRATAVSLSGPAVVTTGDCGECLRDAARAIQFPRFDGPEMVVRYPITLE</sequence>
<feature type="signal peptide" evidence="2">
    <location>
        <begin position="1"/>
        <end position="20"/>
    </location>
</feature>
<keyword evidence="2" id="KW-0732">Signal</keyword>
<feature type="compositionally biased region" description="Basic residues" evidence="1">
    <location>
        <begin position="56"/>
        <end position="67"/>
    </location>
</feature>
<dbReference type="AlphaFoldDB" id="A0A0F6SFG4"/>
<name>A0A0F6SFG4_9BACT</name>
<keyword evidence="4" id="KW-1185">Reference proteome</keyword>
<dbReference type="STRING" id="927083.DB32_004048"/>
<reference evidence="3 4" key="1">
    <citation type="submission" date="2015-03" db="EMBL/GenBank/DDBJ databases">
        <title>Genome assembly of Sandaracinus amylolyticus DSM 53668.</title>
        <authorList>
            <person name="Sharma G."/>
            <person name="Subramanian S."/>
        </authorList>
    </citation>
    <scope>NUCLEOTIDE SEQUENCE [LARGE SCALE GENOMIC DNA]</scope>
    <source>
        <strain evidence="3 4">DSM 53668</strain>
    </source>
</reference>
<dbReference type="EMBL" id="CP011125">
    <property type="protein sequence ID" value="AKF06899.1"/>
    <property type="molecule type" value="Genomic_DNA"/>
</dbReference>
<evidence type="ECO:0000256" key="2">
    <source>
        <dbReference type="SAM" id="SignalP"/>
    </source>
</evidence>
<dbReference type="RefSeq" id="WP_053234152.1">
    <property type="nucleotide sequence ID" value="NZ_CP011125.1"/>
</dbReference>
<feature type="chain" id="PRO_5002509990" description="AgmX/PglI C-terminal domain-containing protein" evidence="2">
    <location>
        <begin position="21"/>
        <end position="199"/>
    </location>
</feature>
<evidence type="ECO:0000313" key="3">
    <source>
        <dbReference type="EMBL" id="AKF06899.1"/>
    </source>
</evidence>
<evidence type="ECO:0000256" key="1">
    <source>
        <dbReference type="SAM" id="MobiDB-lite"/>
    </source>
</evidence>
<dbReference type="KEGG" id="samy:DB32_004048"/>
<evidence type="ECO:0008006" key="5">
    <source>
        <dbReference type="Google" id="ProtNLM"/>
    </source>
</evidence>
<accession>A0A0F6SFG4</accession>